<dbReference type="InterPro" id="IPR000944">
    <property type="entry name" value="Tscrpt_reg_Rrf2"/>
</dbReference>
<dbReference type="PANTHER" id="PTHR33221">
    <property type="entry name" value="WINGED HELIX-TURN-HELIX TRANSCRIPTIONAL REGULATOR, RRF2 FAMILY"/>
    <property type="match status" value="1"/>
</dbReference>
<dbReference type="PANTHER" id="PTHR33221:SF5">
    <property type="entry name" value="HTH-TYPE TRANSCRIPTIONAL REGULATOR ISCR"/>
    <property type="match status" value="1"/>
</dbReference>
<dbReference type="PROSITE" id="PS01332">
    <property type="entry name" value="HTH_RRF2_1"/>
    <property type="match status" value="1"/>
</dbReference>
<name>A0A084CPG9_9GAMM</name>
<dbReference type="InterPro" id="IPR030489">
    <property type="entry name" value="TR_Rrf2-type_CS"/>
</dbReference>
<dbReference type="GO" id="GO:0003700">
    <property type="term" value="F:DNA-binding transcription factor activity"/>
    <property type="evidence" value="ECO:0007669"/>
    <property type="project" value="TreeGrafter"/>
</dbReference>
<protein>
    <submittedName>
        <fullName evidence="3">HTH-type transcriptional regulator</fullName>
    </submittedName>
</protein>
<dbReference type="NCBIfam" id="TIGR00738">
    <property type="entry name" value="rrf2_super"/>
    <property type="match status" value="1"/>
</dbReference>
<organism evidence="3 4">
    <name type="scientific">Candidatus Photodesmus blepharonis</name>
    <dbReference type="NCBI Taxonomy" id="1179155"/>
    <lineage>
        <taxon>Bacteria</taxon>
        <taxon>Pseudomonadati</taxon>
        <taxon>Pseudomonadota</taxon>
        <taxon>Gammaproteobacteria</taxon>
        <taxon>Vibrionales</taxon>
        <taxon>Vibrionaceae</taxon>
        <taxon>Candidatus Photodesmus</taxon>
    </lineage>
</organism>
<accession>A0A084CPG9</accession>
<evidence type="ECO:0000256" key="1">
    <source>
        <dbReference type="ARBA" id="ARBA00022723"/>
    </source>
</evidence>
<keyword evidence="2" id="KW-0238">DNA-binding</keyword>
<dbReference type="STRING" id="1179155.CF67_01003"/>
<sequence length="144" mass="15611">MLDVALHSEEVPVPLADISIRQGISLSYLEQLFLRLRQAGLVVSTRGPAGGYQLGVDGRKIAIRSVLLAVDGSLDVTKCSGKGDCQNGLLCLTHVFWLNLNSRINGFLDSITIGELMTNNEVLKISERQNVDLIANRNFSGSSI</sequence>
<dbReference type="GO" id="GO:0005829">
    <property type="term" value="C:cytosol"/>
    <property type="evidence" value="ECO:0007669"/>
    <property type="project" value="TreeGrafter"/>
</dbReference>
<gene>
    <name evidence="3" type="primary">iscR</name>
    <name evidence="3" type="ORF">CF67_01003</name>
</gene>
<dbReference type="InterPro" id="IPR036388">
    <property type="entry name" value="WH-like_DNA-bd_sf"/>
</dbReference>
<dbReference type="Pfam" id="PF02082">
    <property type="entry name" value="Rrf2"/>
    <property type="match status" value="1"/>
</dbReference>
<dbReference type="GO" id="GO:0003677">
    <property type="term" value="F:DNA binding"/>
    <property type="evidence" value="ECO:0007669"/>
    <property type="project" value="UniProtKB-KW"/>
</dbReference>
<keyword evidence="4" id="KW-1185">Reference proteome</keyword>
<keyword evidence="1" id="KW-0479">Metal-binding</keyword>
<reference evidence="3 4" key="1">
    <citation type="submission" date="2014-03" db="EMBL/GenBank/DDBJ databases">
        <title>Selection and divergence in the genomes of co-occurring obligate luminous symbionts with specific hosts.</title>
        <authorList>
            <person name="Hendry T.A."/>
            <person name="de Wet J.R."/>
            <person name="Dunlap P.V."/>
        </authorList>
    </citation>
    <scope>NUCLEOTIDE SEQUENCE [LARGE SCALE GENOMIC DNA]</scope>
    <source>
        <strain evidence="3 4">Ppalp.1</strain>
    </source>
</reference>
<comment type="caution">
    <text evidence="3">The sequence shown here is derived from an EMBL/GenBank/DDBJ whole genome shotgun (WGS) entry which is preliminary data.</text>
</comment>
<dbReference type="EMBL" id="JGVK01000001">
    <property type="protein sequence ID" value="KEY91698.1"/>
    <property type="molecule type" value="Genomic_DNA"/>
</dbReference>
<evidence type="ECO:0000256" key="2">
    <source>
        <dbReference type="ARBA" id="ARBA00023125"/>
    </source>
</evidence>
<evidence type="ECO:0000313" key="4">
    <source>
        <dbReference type="Proteomes" id="UP000053784"/>
    </source>
</evidence>
<evidence type="ECO:0000313" key="3">
    <source>
        <dbReference type="EMBL" id="KEY91698.1"/>
    </source>
</evidence>
<dbReference type="FunFam" id="1.10.10.10:FF:000026">
    <property type="entry name" value="HTH-type transcriptional regulator IscR"/>
    <property type="match status" value="1"/>
</dbReference>
<proteinExistence type="predicted"/>
<dbReference type="GO" id="GO:0046872">
    <property type="term" value="F:metal ion binding"/>
    <property type="evidence" value="ECO:0007669"/>
    <property type="project" value="UniProtKB-KW"/>
</dbReference>
<dbReference type="AlphaFoldDB" id="A0A084CPG9"/>
<dbReference type="Proteomes" id="UP000053784">
    <property type="component" value="Unassembled WGS sequence"/>
</dbReference>
<dbReference type="InterPro" id="IPR036390">
    <property type="entry name" value="WH_DNA-bd_sf"/>
</dbReference>
<dbReference type="SUPFAM" id="SSF46785">
    <property type="entry name" value="Winged helix' DNA-binding domain"/>
    <property type="match status" value="1"/>
</dbReference>
<dbReference type="eggNOG" id="COG1959">
    <property type="taxonomic scope" value="Bacteria"/>
</dbReference>
<dbReference type="Gene3D" id="1.10.10.10">
    <property type="entry name" value="Winged helix-like DNA-binding domain superfamily/Winged helix DNA-binding domain"/>
    <property type="match status" value="1"/>
</dbReference>